<organism evidence="2 3">
    <name type="scientific">Arthrobacter rhombi</name>
    <dbReference type="NCBI Taxonomy" id="71253"/>
    <lineage>
        <taxon>Bacteria</taxon>
        <taxon>Bacillati</taxon>
        <taxon>Actinomycetota</taxon>
        <taxon>Actinomycetes</taxon>
        <taxon>Micrococcales</taxon>
        <taxon>Micrococcaceae</taxon>
        <taxon>Arthrobacter</taxon>
    </lineage>
</organism>
<feature type="region of interest" description="Disordered" evidence="1">
    <location>
        <begin position="1"/>
        <end position="49"/>
    </location>
</feature>
<dbReference type="AlphaFoldDB" id="A0A1R4GNU2"/>
<sequence>MPVTHRLFTIGEQKANVRGPVDGDRRTASTQQGSPPLPVGGSTGVPGPT</sequence>
<dbReference type="Proteomes" id="UP000195913">
    <property type="component" value="Unassembled WGS sequence"/>
</dbReference>
<accession>A0A1R4GNU2</accession>
<name>A0A1R4GNU2_9MICC</name>
<reference evidence="2 3" key="1">
    <citation type="submission" date="2017-02" db="EMBL/GenBank/DDBJ databases">
        <authorList>
            <person name="Peterson S.W."/>
        </authorList>
    </citation>
    <scope>NUCLEOTIDE SEQUENCE [LARGE SCALE GENOMIC DNA]</scope>
    <source>
        <strain evidence="2 3">B Ar 00.02</strain>
    </source>
</reference>
<evidence type="ECO:0000313" key="2">
    <source>
        <dbReference type="EMBL" id="SJM69851.1"/>
    </source>
</evidence>
<keyword evidence="3" id="KW-1185">Reference proteome</keyword>
<dbReference type="EMBL" id="FUHW01000038">
    <property type="protein sequence ID" value="SJM69851.1"/>
    <property type="molecule type" value="Genomic_DNA"/>
</dbReference>
<proteinExistence type="predicted"/>
<protein>
    <submittedName>
        <fullName evidence="2">Uncharacterized protein</fullName>
    </submittedName>
</protein>
<evidence type="ECO:0000256" key="1">
    <source>
        <dbReference type="SAM" id="MobiDB-lite"/>
    </source>
</evidence>
<gene>
    <name evidence="2" type="ORF">FM101_12085</name>
</gene>
<evidence type="ECO:0000313" key="3">
    <source>
        <dbReference type="Proteomes" id="UP000195913"/>
    </source>
</evidence>